<reference evidence="2 3" key="1">
    <citation type="submission" date="2013-11" db="EMBL/GenBank/DDBJ databases">
        <title>The Genome Sequence of Phytophthora parasitica P10297.</title>
        <authorList>
            <consortium name="The Broad Institute Genomics Platform"/>
            <person name="Russ C."/>
            <person name="Tyler B."/>
            <person name="Panabieres F."/>
            <person name="Shan W."/>
            <person name="Tripathy S."/>
            <person name="Grunwald N."/>
            <person name="Machado M."/>
            <person name="Johnson C.S."/>
            <person name="Walker B."/>
            <person name="Young S.K."/>
            <person name="Zeng Q."/>
            <person name="Gargeya S."/>
            <person name="Fitzgerald M."/>
            <person name="Haas B."/>
            <person name="Abouelleil A."/>
            <person name="Allen A.W."/>
            <person name="Alvarado L."/>
            <person name="Arachchi H.M."/>
            <person name="Berlin A.M."/>
            <person name="Chapman S.B."/>
            <person name="Gainer-Dewar J."/>
            <person name="Goldberg J."/>
            <person name="Griggs A."/>
            <person name="Gujja S."/>
            <person name="Hansen M."/>
            <person name="Howarth C."/>
            <person name="Imamovic A."/>
            <person name="Ireland A."/>
            <person name="Larimer J."/>
            <person name="McCowan C."/>
            <person name="Murphy C."/>
            <person name="Pearson M."/>
            <person name="Poon T.W."/>
            <person name="Priest M."/>
            <person name="Roberts A."/>
            <person name="Saif S."/>
            <person name="Shea T."/>
            <person name="Sisk P."/>
            <person name="Sykes S."/>
            <person name="Wortman J."/>
            <person name="Nusbaum C."/>
            <person name="Birren B."/>
        </authorList>
    </citation>
    <scope>NUCLEOTIDE SEQUENCE [LARGE SCALE GENOMIC DNA]</scope>
    <source>
        <strain evidence="2 3">P10297</strain>
    </source>
</reference>
<accession>W2YM10</accession>
<organism evidence="2 3">
    <name type="scientific">Phytophthora nicotianae P10297</name>
    <dbReference type="NCBI Taxonomy" id="1317064"/>
    <lineage>
        <taxon>Eukaryota</taxon>
        <taxon>Sar</taxon>
        <taxon>Stramenopiles</taxon>
        <taxon>Oomycota</taxon>
        <taxon>Peronosporomycetes</taxon>
        <taxon>Peronosporales</taxon>
        <taxon>Peronosporaceae</taxon>
        <taxon>Phytophthora</taxon>
    </lineage>
</organism>
<gene>
    <name evidence="2" type="ORF">F442_16068</name>
</gene>
<feature type="region of interest" description="Disordered" evidence="1">
    <location>
        <begin position="53"/>
        <end position="91"/>
    </location>
</feature>
<evidence type="ECO:0000256" key="1">
    <source>
        <dbReference type="SAM" id="MobiDB-lite"/>
    </source>
</evidence>
<dbReference type="OrthoDB" id="120304at2759"/>
<proteinExistence type="predicted"/>
<feature type="compositionally biased region" description="Low complexity" evidence="1">
    <location>
        <begin position="69"/>
        <end position="82"/>
    </location>
</feature>
<evidence type="ECO:0000313" key="3">
    <source>
        <dbReference type="Proteomes" id="UP000018948"/>
    </source>
</evidence>
<dbReference type="AlphaFoldDB" id="W2YM10"/>
<feature type="non-terminal residue" evidence="2">
    <location>
        <position position="327"/>
    </location>
</feature>
<comment type="caution">
    <text evidence="2">The sequence shown here is derived from an EMBL/GenBank/DDBJ whole genome shotgun (WGS) entry which is preliminary data.</text>
</comment>
<protein>
    <submittedName>
        <fullName evidence="2">Uncharacterized protein</fullName>
    </submittedName>
</protein>
<dbReference type="Proteomes" id="UP000018948">
    <property type="component" value="Unassembled WGS sequence"/>
</dbReference>
<evidence type="ECO:0000313" key="2">
    <source>
        <dbReference type="EMBL" id="ETP35862.1"/>
    </source>
</evidence>
<name>W2YM10_PHYNI</name>
<dbReference type="EMBL" id="ANIY01003398">
    <property type="protein sequence ID" value="ETP35862.1"/>
    <property type="molecule type" value="Genomic_DNA"/>
</dbReference>
<sequence length="327" mass="36405">MHLFCGRPIGDEGFGQSVVCPGCEGSGGASSNTSEIVQATNTVTNAIELLDSDSDIKPDSDADVDSDVNTNSSQRQSSQTHQPPRHTQIVSSVAHRRKIVRWMNKHEAIHGEKGMFSKAVDQCLALFNSATRAANLAKAVDCWKKRDRLLETERCVVSISARRSGGRRRVITKVLAGRGRPRSAWVEWLYPLVLDEFDRLRKLGVKFEPALLVQLAKQILRDSHDVFNSRSVDANGALIIDKISTRWVQTFMEAHKIVIRTQTGKKQVSQAKILRIEKDLAFYLGELKRGFEDGSLDENAIENIDETHFVVDFDNGKTLGFSGDQTV</sequence>